<feature type="signal peptide" evidence="2">
    <location>
        <begin position="1"/>
        <end position="20"/>
    </location>
</feature>
<name>A0ABT8ZH88_9SPHN</name>
<evidence type="ECO:0000256" key="2">
    <source>
        <dbReference type="SAM" id="SignalP"/>
    </source>
</evidence>
<protein>
    <submittedName>
        <fullName evidence="3">Uncharacterized protein</fullName>
    </submittedName>
</protein>
<accession>A0ABT8ZH88</accession>
<comment type="caution">
    <text evidence="3">The sequence shown here is derived from an EMBL/GenBank/DDBJ whole genome shotgun (WGS) entry which is preliminary data.</text>
</comment>
<organism evidence="3 4">
    <name type="scientific">Sphingobium cyanobacteriorum</name>
    <dbReference type="NCBI Taxonomy" id="3063954"/>
    <lineage>
        <taxon>Bacteria</taxon>
        <taxon>Pseudomonadati</taxon>
        <taxon>Pseudomonadota</taxon>
        <taxon>Alphaproteobacteria</taxon>
        <taxon>Sphingomonadales</taxon>
        <taxon>Sphingomonadaceae</taxon>
        <taxon>Sphingobium</taxon>
    </lineage>
</organism>
<feature type="compositionally biased region" description="Low complexity" evidence="1">
    <location>
        <begin position="68"/>
        <end position="77"/>
    </location>
</feature>
<dbReference type="RefSeq" id="WP_304534430.1">
    <property type="nucleotide sequence ID" value="NZ_JAUQOM010000001.1"/>
</dbReference>
<evidence type="ECO:0000313" key="4">
    <source>
        <dbReference type="Proteomes" id="UP001176471"/>
    </source>
</evidence>
<keyword evidence="2" id="KW-0732">Signal</keyword>
<proteinExistence type="predicted"/>
<feature type="chain" id="PRO_5046666202" evidence="2">
    <location>
        <begin position="21"/>
        <end position="110"/>
    </location>
</feature>
<dbReference type="EMBL" id="JAUQOM010000001">
    <property type="protein sequence ID" value="MDO7833909.1"/>
    <property type="molecule type" value="Genomic_DNA"/>
</dbReference>
<keyword evidence="4" id="KW-1185">Reference proteome</keyword>
<gene>
    <name evidence="3" type="ORF">Q4610_02515</name>
</gene>
<evidence type="ECO:0000313" key="3">
    <source>
        <dbReference type="EMBL" id="MDO7833909.1"/>
    </source>
</evidence>
<reference evidence="3" key="1">
    <citation type="submission" date="2023-07" db="EMBL/GenBank/DDBJ databases">
        <title>Bacterial whole genome sequence for Sphingobium sp. HBC34.</title>
        <authorList>
            <person name="Le V."/>
            <person name="Ko S.-R."/>
            <person name="Ahn C.-Y."/>
            <person name="Oh H.-M."/>
        </authorList>
    </citation>
    <scope>NUCLEOTIDE SEQUENCE</scope>
    <source>
        <strain evidence="3">HBC34</strain>
    </source>
</reference>
<feature type="compositionally biased region" description="Pro residues" evidence="1">
    <location>
        <begin position="40"/>
        <end position="54"/>
    </location>
</feature>
<feature type="region of interest" description="Disordered" evidence="1">
    <location>
        <begin position="27"/>
        <end position="110"/>
    </location>
</feature>
<dbReference type="Proteomes" id="UP001176471">
    <property type="component" value="Unassembled WGS sequence"/>
</dbReference>
<sequence>MMYRNFAIGVLLAAPIIVMAVQSIAPKPQQDTQQAAVAAAPPPPVPVPVAPPVGQPGAPVSTDSTGFGQPAPGAGQPMLAADQSPVAPMVEPTPSFAANGAPTGSPNSEK</sequence>
<evidence type="ECO:0000256" key="1">
    <source>
        <dbReference type="SAM" id="MobiDB-lite"/>
    </source>
</evidence>